<accession>A0A2H1HX88</accession>
<sequence length="25" mass="3079">MLITALHHARRILHFRSFKAERAFR</sequence>
<dbReference type="AlphaFoldDB" id="A0A2H1HX88"/>
<dbReference type="Proteomes" id="UP000234382">
    <property type="component" value="Unassembled WGS sequence"/>
</dbReference>
<gene>
    <name evidence="1" type="ORF">BI49514_00466</name>
</gene>
<keyword evidence="2" id="KW-1185">Reference proteome</keyword>
<protein>
    <submittedName>
        <fullName evidence="1">Uncharacterized protein</fullName>
    </submittedName>
</protein>
<reference evidence="2" key="1">
    <citation type="submission" date="2017-03" db="EMBL/GenBank/DDBJ databases">
        <authorList>
            <person name="Monnet C."/>
        </authorList>
    </citation>
    <scope>NUCLEOTIDE SEQUENCE [LARGE SCALE GENOMIC DNA]</scope>
    <source>
        <strain evidence="2">ATCC 49514</strain>
    </source>
</reference>
<evidence type="ECO:0000313" key="2">
    <source>
        <dbReference type="Proteomes" id="UP000234382"/>
    </source>
</evidence>
<evidence type="ECO:0000313" key="1">
    <source>
        <dbReference type="EMBL" id="SMX67518.1"/>
    </source>
</evidence>
<proteinExistence type="predicted"/>
<dbReference type="EMBL" id="FXYX01000001">
    <property type="protein sequence ID" value="SMX67518.1"/>
    <property type="molecule type" value="Genomic_DNA"/>
</dbReference>
<name>A0A2H1HX88_9MICO</name>
<organism evidence="1 2">
    <name type="scientific">Brevibacterium iodinum ATCC 49514</name>
    <dbReference type="NCBI Taxonomy" id="1255616"/>
    <lineage>
        <taxon>Bacteria</taxon>
        <taxon>Bacillati</taxon>
        <taxon>Actinomycetota</taxon>
        <taxon>Actinomycetes</taxon>
        <taxon>Micrococcales</taxon>
        <taxon>Brevibacteriaceae</taxon>
        <taxon>Brevibacterium</taxon>
    </lineage>
</organism>